<dbReference type="Gramene" id="TraesCLE_scaffold_035540_01G000200.1">
    <property type="protein sequence ID" value="TraesCLE_scaffold_035540_01G000200.1"/>
    <property type="gene ID" value="TraesCLE_scaffold_035540_01G000200"/>
</dbReference>
<dbReference type="InterPro" id="IPR007750">
    <property type="entry name" value="DUF674"/>
</dbReference>
<proteinExistence type="predicted"/>
<dbReference type="Gramene" id="TraesCS3D02G132900.1">
    <property type="protein sequence ID" value="TraesCS3D02G132900.1"/>
    <property type="gene ID" value="TraesCS3D02G132900"/>
</dbReference>
<evidence type="ECO:0000313" key="1">
    <source>
        <dbReference type="EnsemblPlants" id="TraesCS3D02G132900.1"/>
    </source>
</evidence>
<reference evidence="1" key="2">
    <citation type="submission" date="2018-10" db="UniProtKB">
        <authorList>
            <consortium name="EnsemblPlants"/>
        </authorList>
    </citation>
    <scope>IDENTIFICATION</scope>
</reference>
<dbReference type="PANTHER" id="PTHR33103:SF45">
    <property type="entry name" value="OS01G0154600 PROTEIN"/>
    <property type="match status" value="1"/>
</dbReference>
<reference evidence="1" key="1">
    <citation type="submission" date="2018-08" db="EMBL/GenBank/DDBJ databases">
        <authorList>
            <person name="Rossello M."/>
        </authorList>
    </citation>
    <scope>NUCLEOTIDE SEQUENCE [LARGE SCALE GENOMIC DNA]</scope>
    <source>
        <strain evidence="1">cv. Chinese Spring</strain>
    </source>
</reference>
<dbReference type="STRING" id="4565.A0A3B6GPL5"/>
<dbReference type="Gramene" id="TraesCAD_scaffold_036724_01G000200.1">
    <property type="protein sequence ID" value="TraesCAD_scaffold_036724_01G000200.1"/>
    <property type="gene ID" value="TraesCAD_scaffold_036724_01G000200"/>
</dbReference>
<dbReference type="OMA" id="TIWAIPP"/>
<keyword evidence="2" id="KW-1185">Reference proteome</keyword>
<dbReference type="Gramene" id="TraesRN3D0100297300.1">
    <property type="protein sequence ID" value="TraesRN3D0100297300.1"/>
    <property type="gene ID" value="TraesRN3D0100297300"/>
</dbReference>
<dbReference type="PANTHER" id="PTHR33103">
    <property type="entry name" value="OS01G0153900 PROTEIN"/>
    <property type="match status" value="1"/>
</dbReference>
<dbReference type="AlphaFoldDB" id="A0A3B6GPL5"/>
<evidence type="ECO:0000313" key="2">
    <source>
        <dbReference type="Proteomes" id="UP000019116"/>
    </source>
</evidence>
<organism evidence="1">
    <name type="scientific">Triticum aestivum</name>
    <name type="common">Wheat</name>
    <dbReference type="NCBI Taxonomy" id="4565"/>
    <lineage>
        <taxon>Eukaryota</taxon>
        <taxon>Viridiplantae</taxon>
        <taxon>Streptophyta</taxon>
        <taxon>Embryophyta</taxon>
        <taxon>Tracheophyta</taxon>
        <taxon>Spermatophyta</taxon>
        <taxon>Magnoliopsida</taxon>
        <taxon>Liliopsida</taxon>
        <taxon>Poales</taxon>
        <taxon>Poaceae</taxon>
        <taxon>BOP clade</taxon>
        <taxon>Pooideae</taxon>
        <taxon>Triticodae</taxon>
        <taxon>Triticeae</taxon>
        <taxon>Triticinae</taxon>
        <taxon>Triticum</taxon>
    </lineage>
</organism>
<dbReference type="Gramene" id="TraesWEE_scaffold_042412_01G000200.1">
    <property type="protein sequence ID" value="TraesWEE_scaffold_042412_01G000200.1"/>
    <property type="gene ID" value="TraesWEE_scaffold_042412_01G000200"/>
</dbReference>
<dbReference type="OrthoDB" id="635465at2759"/>
<sequence>MATSNELSMKLLIEGKSQKVCFAEAGSEFVEFLTGLLSLPLGTVTTLLTKERMSGSIGNVLGSMEKLDASYKSSELPLSPAVAPAALSRLQQLLGVQLGNANNNNTDGVTYLYTCEGKKQAPPGYLAFQDSGTDVCSKFFSAASGGVCPSCSRPMNTCGGHILVEAKGSAATTTPLQPTYTVGDDLSVAPASNVVSGITLLARCGVKDLSTLQERTVKVGKEEALGILAASLTSKTMLTDVFLPKKNARCKREAPEEVIHI</sequence>
<dbReference type="Gramene" id="TraesCS3D03G0279600.1">
    <property type="protein sequence ID" value="TraesCS3D03G0279600.1.CDS"/>
    <property type="gene ID" value="TraesCS3D03G0279600"/>
</dbReference>
<name>A0A3B6GPL5_WHEAT</name>
<dbReference type="Gramene" id="TraesROB_scaffold_034948_01G000200.1">
    <property type="protein sequence ID" value="TraesROB_scaffold_034948_01G000200.1"/>
    <property type="gene ID" value="TraesROB_scaffold_034948_01G000200"/>
</dbReference>
<evidence type="ECO:0008006" key="3">
    <source>
        <dbReference type="Google" id="ProtNLM"/>
    </source>
</evidence>
<dbReference type="Pfam" id="PF05056">
    <property type="entry name" value="DUF674"/>
    <property type="match status" value="2"/>
</dbReference>
<dbReference type="EnsemblPlants" id="TraesCS3D02G132900.1">
    <property type="protein sequence ID" value="TraesCS3D02G132900.1"/>
    <property type="gene ID" value="TraesCS3D02G132900"/>
</dbReference>
<accession>A0A3B6GPL5</accession>
<dbReference type="Proteomes" id="UP000019116">
    <property type="component" value="Chromosome 3D"/>
</dbReference>
<protein>
    <recommendedName>
        <fullName evidence="3">DUF674 domain-containing protein</fullName>
    </recommendedName>
</protein>